<feature type="region of interest" description="Disordered" evidence="1">
    <location>
        <begin position="77"/>
        <end position="100"/>
    </location>
</feature>
<keyword evidence="2" id="KW-0812">Transmembrane</keyword>
<keyword evidence="2" id="KW-1133">Transmembrane helix</keyword>
<name>A0A858R5M4_9PROT</name>
<keyword evidence="2" id="KW-0472">Membrane</keyword>
<protein>
    <submittedName>
        <fullName evidence="3">Uncharacterized protein</fullName>
    </submittedName>
</protein>
<reference evidence="3" key="1">
    <citation type="submission" date="2020-04" db="EMBL/GenBank/DDBJ databases">
        <title>A desert anoxygenic phototrophic bacterium fixes CO2 using RubisCO under aerobic conditions.</title>
        <authorList>
            <person name="Tang K."/>
        </authorList>
    </citation>
    <scope>NUCLEOTIDE SEQUENCE [LARGE SCALE GENOMIC DNA]</scope>
    <source>
        <strain evidence="3">MIMtkB3</strain>
    </source>
</reference>
<feature type="compositionally biased region" description="Pro residues" evidence="1">
    <location>
        <begin position="91"/>
        <end position="100"/>
    </location>
</feature>
<sequence length="100" mass="11430">MGWFDTWLFDSTLLLVFMVGVMLGVRRLMQSYGETQSRAIREMAESIRTLHRQQNENRAQLLALAAANARLRDELETLRGRPAGSDGPRMALPPKPRYLN</sequence>
<proteinExistence type="predicted"/>
<dbReference type="KEGG" id="acru:HHL28_05360"/>
<evidence type="ECO:0000313" key="4">
    <source>
        <dbReference type="Proteomes" id="UP000501891"/>
    </source>
</evidence>
<dbReference type="Proteomes" id="UP000501891">
    <property type="component" value="Chromosome"/>
</dbReference>
<organism evidence="3 4">
    <name type="scientific">Aerophototrophica crusticola</name>
    <dbReference type="NCBI Taxonomy" id="1709002"/>
    <lineage>
        <taxon>Bacteria</taxon>
        <taxon>Pseudomonadati</taxon>
        <taxon>Pseudomonadota</taxon>
        <taxon>Alphaproteobacteria</taxon>
        <taxon>Rhodospirillales</taxon>
        <taxon>Rhodospirillaceae</taxon>
        <taxon>Aerophototrophica</taxon>
    </lineage>
</organism>
<dbReference type="AlphaFoldDB" id="A0A858R5M4"/>
<dbReference type="EMBL" id="CP051775">
    <property type="protein sequence ID" value="QJE72602.1"/>
    <property type="molecule type" value="Genomic_DNA"/>
</dbReference>
<gene>
    <name evidence="3" type="ORF">HHL28_05360</name>
</gene>
<evidence type="ECO:0000256" key="2">
    <source>
        <dbReference type="SAM" id="Phobius"/>
    </source>
</evidence>
<evidence type="ECO:0000313" key="3">
    <source>
        <dbReference type="EMBL" id="QJE72602.1"/>
    </source>
</evidence>
<feature type="transmembrane region" description="Helical" evidence="2">
    <location>
        <begin position="6"/>
        <end position="25"/>
    </location>
</feature>
<keyword evidence="4" id="KW-1185">Reference proteome</keyword>
<evidence type="ECO:0000256" key="1">
    <source>
        <dbReference type="SAM" id="MobiDB-lite"/>
    </source>
</evidence>
<accession>A0A858R5M4</accession>